<evidence type="ECO:0000256" key="2">
    <source>
        <dbReference type="SAM" id="SignalP"/>
    </source>
</evidence>
<sequence>MRQKPFRLFSRAALALLMMLLTTTSAWAQFNFSGNVKVNINGSGTVTVTHGGVTENFSANGTSSRFSGNYTIQFLPASGYEVNKVTFKGATSLSTTNIAVNRNGGSYNRNLDLGTDEYTVYFDEPGAASFYTLTSDGASMTFSVGGQTVTTAEEGQRVDITLSEPAGNEYWVVSSLDVSPITQDDANHFHFTMPARDVTVGANKWGTVTTRFNITDNSTHGHVNASGGDENGLYDGGETVTLTVVPDAGYEYVDGSLSATNLVTNEAIALTDQGDGTWTFTMPTASVAVSANFTAIDPIAPDSYTVHFNANGGTGTMADQTLTLGDENPLSPCTFTRLGFDFTGWNTKADGSGTSYADGEKVTDIAASGQTITLYAKWTKIDVPIIDPIDPIDPGDIPIIDPHDPGDDPFVGPGVNPGDDPFDPGDGFNNTVHFNANGGTGTMADQTFAIFDEKPLSPCTFTRTGYRFAGWNTQADGNGKAYTDQQNIDPVGNMTLYAQWTALPANTYYVHFDKNYYGAKGTMEDQMFTVGVAQALTANAFTDELLVTVSFSGWNTKADGSGISYSNKQVVTDIAAEGQIITLYAQWEDLSTHIPINMSCTVHFDANGGTGTMTDQSFESGAENHLKANTFTRDGYIFTGWNTKADGTGTAYADQEDIIMIGNFTLYAQWQQSTDLNVSGNTYTIHTATGWSVFCDLLADNDKGYFSGKTVKLGNNITVSSMAGSKDHEFTGTFNGQGNTLTVDYTTSTDNAAPFRYVDGGTIENLIVEGTITTSAKYAAGFIAYQYGVVSIRNCRSSVTINSSTEGDGTHGGFVGQTHSSDGHSITIEGCLFDGKLLGNKTTRCGGFIGWRGKTATIRNSLFAPTEVTVLNTESATFSRNKVDTYNCYYTNYLCDDTHYKPYLNDGNVSPALWNNGIEAYVYTPATESFVPANVGAAGTTYSVSGITAYASGLKYDGKFYMVKANVSLANNADNSAAIVNKQVADVTLSDRTLYKDGYWNTLVLPFAISDFTGTPLEDATVKELLTTSNLDNNGTLTLNFSDALTAIEAGKPYIVKWSKDAGYDANPSNYDLVNPVFTGVTIDNTNRDVNFTDGSGSFKGTYAPLEITDANRSKVLLLSGGNKLGYAKTDRTIANKKALGTCRAYFYFPGSQTARSFVMNFEEEGTPTGVGHTEITESTEMADAIYDLQGRRIEKPKKGLYIHGGKKVLVH</sequence>
<dbReference type="Gene3D" id="2.60.40.4270">
    <property type="entry name" value="Listeria-Bacteroides repeat domain"/>
    <property type="match status" value="4"/>
</dbReference>
<dbReference type="InterPro" id="IPR044060">
    <property type="entry name" value="Bacterial_rp_domain"/>
</dbReference>
<dbReference type="Pfam" id="PF09479">
    <property type="entry name" value="Flg_new"/>
    <property type="match status" value="3"/>
</dbReference>
<gene>
    <name evidence="4" type="ORF">SAMN04487901_11485</name>
</gene>
<dbReference type="Gene3D" id="2.160.20.110">
    <property type="match status" value="1"/>
</dbReference>
<feature type="chain" id="PRO_5011500875" evidence="2">
    <location>
        <begin position="29"/>
        <end position="1212"/>
    </location>
</feature>
<dbReference type="Pfam" id="PF18998">
    <property type="entry name" value="Flg_new_2"/>
    <property type="match status" value="1"/>
</dbReference>
<dbReference type="STRING" id="645274.SAMN04487901_11485"/>
<dbReference type="InterPro" id="IPR042229">
    <property type="entry name" value="Listeria/Bacterioides_rpt_sf"/>
</dbReference>
<organism evidence="4 5">
    <name type="scientific">Prevotella communis</name>
    <dbReference type="NCBI Taxonomy" id="2913614"/>
    <lineage>
        <taxon>Bacteria</taxon>
        <taxon>Pseudomonadati</taxon>
        <taxon>Bacteroidota</taxon>
        <taxon>Bacteroidia</taxon>
        <taxon>Bacteroidales</taxon>
        <taxon>Prevotellaceae</taxon>
        <taxon>Prevotella</taxon>
    </lineage>
</organism>
<protein>
    <submittedName>
        <fullName evidence="4">Listeria/Bacterioides repeat-containing protein</fullName>
    </submittedName>
</protein>
<feature type="domain" description="Bacterial repeat" evidence="3">
    <location>
        <begin position="217"/>
        <end position="296"/>
    </location>
</feature>
<dbReference type="EMBL" id="FNCQ01000014">
    <property type="protein sequence ID" value="SDH00230.1"/>
    <property type="molecule type" value="Genomic_DNA"/>
</dbReference>
<accession>A0A1G7YWM4</accession>
<keyword evidence="2" id="KW-0732">Signal</keyword>
<proteinExistence type="predicted"/>
<dbReference type="Proteomes" id="UP000198779">
    <property type="component" value="Unassembled WGS sequence"/>
</dbReference>
<evidence type="ECO:0000313" key="4">
    <source>
        <dbReference type="EMBL" id="SDH00230.1"/>
    </source>
</evidence>
<dbReference type="RefSeq" id="WP_091818582.1">
    <property type="nucleotide sequence ID" value="NZ_FNCQ01000014.1"/>
</dbReference>
<dbReference type="GO" id="GO:0030313">
    <property type="term" value="C:cell envelope"/>
    <property type="evidence" value="ECO:0007669"/>
    <property type="project" value="UniProtKB-SubCell"/>
</dbReference>
<keyword evidence="5" id="KW-1185">Reference proteome</keyword>
<evidence type="ECO:0000256" key="1">
    <source>
        <dbReference type="ARBA" id="ARBA00004196"/>
    </source>
</evidence>
<feature type="signal peptide" evidence="2">
    <location>
        <begin position="1"/>
        <end position="28"/>
    </location>
</feature>
<name>A0A1G7YWM4_9BACT</name>
<dbReference type="NCBIfam" id="TIGR02543">
    <property type="entry name" value="List_Bact_rpt"/>
    <property type="match status" value="3"/>
</dbReference>
<evidence type="ECO:0000313" key="5">
    <source>
        <dbReference type="Proteomes" id="UP000198779"/>
    </source>
</evidence>
<dbReference type="AlphaFoldDB" id="A0A1G7YWM4"/>
<dbReference type="InterPro" id="IPR013378">
    <property type="entry name" value="InlB-like_B-rpt"/>
</dbReference>
<reference evidence="5" key="1">
    <citation type="submission" date="2016-10" db="EMBL/GenBank/DDBJ databases">
        <authorList>
            <person name="Varghese N."/>
            <person name="Submissions S."/>
        </authorList>
    </citation>
    <scope>NUCLEOTIDE SEQUENCE [LARGE SCALE GENOMIC DNA]</scope>
    <source>
        <strain evidence="5">BP1-148</strain>
    </source>
</reference>
<evidence type="ECO:0000259" key="3">
    <source>
        <dbReference type="Pfam" id="PF18998"/>
    </source>
</evidence>
<comment type="subcellular location">
    <subcellularLocation>
        <location evidence="1">Cell envelope</location>
    </subcellularLocation>
</comment>